<dbReference type="EMBL" id="KN832077">
    <property type="protein sequence ID" value="KIN95072.1"/>
    <property type="molecule type" value="Genomic_DNA"/>
</dbReference>
<evidence type="ECO:0000313" key="2">
    <source>
        <dbReference type="Proteomes" id="UP000054217"/>
    </source>
</evidence>
<dbReference type="HOGENOM" id="CLU_2414203_0_0_1"/>
<evidence type="ECO:0000313" key="1">
    <source>
        <dbReference type="EMBL" id="KIN95072.1"/>
    </source>
</evidence>
<reference evidence="2" key="2">
    <citation type="submission" date="2015-01" db="EMBL/GenBank/DDBJ databases">
        <title>Evolutionary Origins and Diversification of the Mycorrhizal Mutualists.</title>
        <authorList>
            <consortium name="DOE Joint Genome Institute"/>
            <consortium name="Mycorrhizal Genomics Consortium"/>
            <person name="Kohler A."/>
            <person name="Kuo A."/>
            <person name="Nagy L.G."/>
            <person name="Floudas D."/>
            <person name="Copeland A."/>
            <person name="Barry K.W."/>
            <person name="Cichocki N."/>
            <person name="Veneault-Fourrey C."/>
            <person name="LaButti K."/>
            <person name="Lindquist E.A."/>
            <person name="Lipzen A."/>
            <person name="Lundell T."/>
            <person name="Morin E."/>
            <person name="Murat C."/>
            <person name="Riley R."/>
            <person name="Ohm R."/>
            <person name="Sun H."/>
            <person name="Tunlid A."/>
            <person name="Henrissat B."/>
            <person name="Grigoriev I.V."/>
            <person name="Hibbett D.S."/>
            <person name="Martin F."/>
        </authorList>
    </citation>
    <scope>NUCLEOTIDE SEQUENCE [LARGE SCALE GENOMIC DNA]</scope>
    <source>
        <strain evidence="2">Marx 270</strain>
    </source>
</reference>
<keyword evidence="2" id="KW-1185">Reference proteome</keyword>
<dbReference type="AlphaFoldDB" id="A0A0C3IDE6"/>
<organism evidence="1 2">
    <name type="scientific">Pisolithus tinctorius Marx 270</name>
    <dbReference type="NCBI Taxonomy" id="870435"/>
    <lineage>
        <taxon>Eukaryota</taxon>
        <taxon>Fungi</taxon>
        <taxon>Dikarya</taxon>
        <taxon>Basidiomycota</taxon>
        <taxon>Agaricomycotina</taxon>
        <taxon>Agaricomycetes</taxon>
        <taxon>Agaricomycetidae</taxon>
        <taxon>Boletales</taxon>
        <taxon>Sclerodermatineae</taxon>
        <taxon>Pisolithaceae</taxon>
        <taxon>Pisolithus</taxon>
    </lineage>
</organism>
<name>A0A0C3IDE6_PISTI</name>
<dbReference type="InParanoid" id="A0A0C3IDE6"/>
<feature type="non-terminal residue" evidence="1">
    <location>
        <position position="1"/>
    </location>
</feature>
<gene>
    <name evidence="1" type="ORF">M404DRAFT_1007785</name>
</gene>
<protein>
    <submittedName>
        <fullName evidence="1">Uncharacterized protein</fullName>
    </submittedName>
</protein>
<accession>A0A0C3IDE6</accession>
<proteinExistence type="predicted"/>
<reference evidence="1 2" key="1">
    <citation type="submission" date="2014-04" db="EMBL/GenBank/DDBJ databases">
        <authorList>
            <consortium name="DOE Joint Genome Institute"/>
            <person name="Kuo A."/>
            <person name="Kohler A."/>
            <person name="Costa M.D."/>
            <person name="Nagy L.G."/>
            <person name="Floudas D."/>
            <person name="Copeland A."/>
            <person name="Barry K.W."/>
            <person name="Cichocki N."/>
            <person name="Veneault-Fourrey C."/>
            <person name="LaButti K."/>
            <person name="Lindquist E.A."/>
            <person name="Lipzen A."/>
            <person name="Lundell T."/>
            <person name="Morin E."/>
            <person name="Murat C."/>
            <person name="Sun H."/>
            <person name="Tunlid A."/>
            <person name="Henrissat B."/>
            <person name="Grigoriev I.V."/>
            <person name="Hibbett D.S."/>
            <person name="Martin F."/>
            <person name="Nordberg H.P."/>
            <person name="Cantor M.N."/>
            <person name="Hua S.X."/>
        </authorList>
    </citation>
    <scope>NUCLEOTIDE SEQUENCE [LARGE SCALE GENOMIC DNA]</scope>
    <source>
        <strain evidence="1 2">Marx 270</strain>
    </source>
</reference>
<dbReference type="Proteomes" id="UP000054217">
    <property type="component" value="Unassembled WGS sequence"/>
</dbReference>
<sequence length="104" mass="11133">RELSLVATPGILVYSTTRLIGSEQNTYPKIFSLPTSALPQGLPAPATRSIPTPTMCRTAPSLRTPRITDIPSLTFAAACTIASVHVRASRRFGARSMRVSPPRG</sequence>